<dbReference type="Gene3D" id="1.10.10.10">
    <property type="entry name" value="Winged helix-like DNA-binding domain superfamily/Winged helix DNA-binding domain"/>
    <property type="match status" value="1"/>
</dbReference>
<accession>A0A3N6LYR2</accession>
<dbReference type="InterPro" id="IPR054588">
    <property type="entry name" value="Csa3_N"/>
</dbReference>
<dbReference type="EMBL" id="REFY01000001">
    <property type="protein sequence ID" value="RQG93014.1"/>
    <property type="molecule type" value="Genomic_DNA"/>
</dbReference>
<dbReference type="SUPFAM" id="SSF46785">
    <property type="entry name" value="Winged helix' DNA-binding domain"/>
    <property type="match status" value="1"/>
</dbReference>
<dbReference type="InterPro" id="IPR010163">
    <property type="entry name" value="Csa3"/>
</dbReference>
<evidence type="ECO:0000313" key="3">
    <source>
        <dbReference type="Proteomes" id="UP000273828"/>
    </source>
</evidence>
<dbReference type="NCBIfam" id="TIGR01884">
    <property type="entry name" value="cas_HTH"/>
    <property type="match status" value="1"/>
</dbReference>
<proteinExistence type="predicted"/>
<dbReference type="Pfam" id="PF22662">
    <property type="entry name" value="Csa3_N"/>
    <property type="match status" value="1"/>
</dbReference>
<dbReference type="Proteomes" id="UP000273828">
    <property type="component" value="Unassembled WGS sequence"/>
</dbReference>
<evidence type="ECO:0000313" key="2">
    <source>
        <dbReference type="EMBL" id="RQG93014.1"/>
    </source>
</evidence>
<keyword evidence="3" id="KW-1185">Reference proteome</keyword>
<dbReference type="RefSeq" id="WP_124176900.1">
    <property type="nucleotide sequence ID" value="NZ_REFY01000001.1"/>
</dbReference>
<dbReference type="OrthoDB" id="116640at2157"/>
<organism evidence="2 3">
    <name type="scientific">Natrarchaeobius halalkaliphilus</name>
    <dbReference type="NCBI Taxonomy" id="1679091"/>
    <lineage>
        <taxon>Archaea</taxon>
        <taxon>Methanobacteriati</taxon>
        <taxon>Methanobacteriota</taxon>
        <taxon>Stenosarchaea group</taxon>
        <taxon>Halobacteria</taxon>
        <taxon>Halobacteriales</taxon>
        <taxon>Natrialbaceae</taxon>
        <taxon>Natrarchaeobius</taxon>
    </lineage>
</organism>
<keyword evidence="2" id="KW-0238">DNA-binding</keyword>
<name>A0A3N6LYR2_9EURY</name>
<dbReference type="InterPro" id="IPR036388">
    <property type="entry name" value="WH-like_DNA-bd_sf"/>
</dbReference>
<dbReference type="GO" id="GO:0006355">
    <property type="term" value="P:regulation of DNA-templated transcription"/>
    <property type="evidence" value="ECO:0007669"/>
    <property type="project" value="InterPro"/>
</dbReference>
<reference evidence="2 3" key="1">
    <citation type="submission" date="2018-10" db="EMBL/GenBank/DDBJ databases">
        <title>Natrarchaeobius chitinivorans gen. nov., sp. nov., and Natrarchaeobius haloalkaliphilus sp. nov., alkaliphilic, chitin-utilizing haloarchaea from hypersaline alkaline lakes.</title>
        <authorList>
            <person name="Sorokin D.Y."/>
            <person name="Elcheninov A.G."/>
            <person name="Kostrikina N.A."/>
            <person name="Bale N.J."/>
            <person name="Sinninghe Damste J.S."/>
            <person name="Khijniak T.V."/>
            <person name="Kublanov I.V."/>
            <person name="Toshchakov S.V."/>
        </authorList>
    </citation>
    <scope>NUCLEOTIDE SEQUENCE [LARGE SCALE GENOMIC DNA]</scope>
    <source>
        <strain evidence="2 3">AArcht-Sl</strain>
    </source>
</reference>
<sequence length="217" mass="23266">MRTYVSPIGFNTTSVTRTVLNQDLDKNDVVVLIRPEHGTDDDRASEAIADVEQLLQEIEPSVSVSIARIPHDDFSTAVMSCSDVLRAAEGSVIVNLGGGARDVVVPLTIATVAHAHEIDSMVGFSDIDGNVREWELPTIPSNTSRGATETLELIGEVSGSVSIPMLEQQCELAKSTVTRHVNQLETEGLVTSRTKDRTKHVEITLGGQLYLASSGSA</sequence>
<dbReference type="AlphaFoldDB" id="A0A3N6LYR2"/>
<comment type="caution">
    <text evidence="2">The sequence shown here is derived from an EMBL/GenBank/DDBJ whole genome shotgun (WGS) entry which is preliminary data.</text>
</comment>
<gene>
    <name evidence="2" type="ORF">EA462_02035</name>
</gene>
<protein>
    <submittedName>
        <fullName evidence="2">CRISPR locus-related DNA-binding protein</fullName>
    </submittedName>
</protein>
<dbReference type="InterPro" id="IPR036390">
    <property type="entry name" value="WH_DNA-bd_sf"/>
</dbReference>
<dbReference type="Gene3D" id="3.40.50.11700">
    <property type="match status" value="1"/>
</dbReference>
<dbReference type="GO" id="GO:0003677">
    <property type="term" value="F:DNA binding"/>
    <property type="evidence" value="ECO:0007669"/>
    <property type="project" value="UniProtKB-KW"/>
</dbReference>
<evidence type="ECO:0000259" key="1">
    <source>
        <dbReference type="Pfam" id="PF22662"/>
    </source>
</evidence>
<feature type="domain" description="Csa3 N-terminal" evidence="1">
    <location>
        <begin position="2"/>
        <end position="116"/>
    </location>
</feature>